<comment type="caution">
    <text evidence="1">The sequence shown here is derived from an EMBL/GenBank/DDBJ whole genome shotgun (WGS) entry which is preliminary data.</text>
</comment>
<proteinExistence type="predicted"/>
<reference evidence="1" key="1">
    <citation type="submission" date="2021-02" db="EMBL/GenBank/DDBJ databases">
        <authorList>
            <consortium name="DOE Joint Genome Institute"/>
            <person name="Ahrendt S."/>
            <person name="Looney B.P."/>
            <person name="Miyauchi S."/>
            <person name="Morin E."/>
            <person name="Drula E."/>
            <person name="Courty P.E."/>
            <person name="Chicoki N."/>
            <person name="Fauchery L."/>
            <person name="Kohler A."/>
            <person name="Kuo A."/>
            <person name="Labutti K."/>
            <person name="Pangilinan J."/>
            <person name="Lipzen A."/>
            <person name="Riley R."/>
            <person name="Andreopoulos W."/>
            <person name="He G."/>
            <person name="Johnson J."/>
            <person name="Barry K.W."/>
            <person name="Grigoriev I.V."/>
            <person name="Nagy L."/>
            <person name="Hibbett D."/>
            <person name="Henrissat B."/>
            <person name="Matheny P.B."/>
            <person name="Labbe J."/>
            <person name="Martin F."/>
        </authorList>
    </citation>
    <scope>NUCLEOTIDE SEQUENCE</scope>
    <source>
        <strain evidence="1">FP105234-sp</strain>
    </source>
</reference>
<organism evidence="1 2">
    <name type="scientific">Auriscalpium vulgare</name>
    <dbReference type="NCBI Taxonomy" id="40419"/>
    <lineage>
        <taxon>Eukaryota</taxon>
        <taxon>Fungi</taxon>
        <taxon>Dikarya</taxon>
        <taxon>Basidiomycota</taxon>
        <taxon>Agaricomycotina</taxon>
        <taxon>Agaricomycetes</taxon>
        <taxon>Russulales</taxon>
        <taxon>Auriscalpiaceae</taxon>
        <taxon>Auriscalpium</taxon>
    </lineage>
</organism>
<reference evidence="1" key="2">
    <citation type="journal article" date="2022" name="New Phytol.">
        <title>Evolutionary transition to the ectomycorrhizal habit in the genomes of a hyperdiverse lineage of mushroom-forming fungi.</title>
        <authorList>
            <person name="Looney B."/>
            <person name="Miyauchi S."/>
            <person name="Morin E."/>
            <person name="Drula E."/>
            <person name="Courty P.E."/>
            <person name="Kohler A."/>
            <person name="Kuo A."/>
            <person name="LaButti K."/>
            <person name="Pangilinan J."/>
            <person name="Lipzen A."/>
            <person name="Riley R."/>
            <person name="Andreopoulos W."/>
            <person name="He G."/>
            <person name="Johnson J."/>
            <person name="Nolan M."/>
            <person name="Tritt A."/>
            <person name="Barry K.W."/>
            <person name="Grigoriev I.V."/>
            <person name="Nagy L.G."/>
            <person name="Hibbett D."/>
            <person name="Henrissat B."/>
            <person name="Matheny P.B."/>
            <person name="Labbe J."/>
            <person name="Martin F.M."/>
        </authorList>
    </citation>
    <scope>NUCLEOTIDE SEQUENCE</scope>
    <source>
        <strain evidence="1">FP105234-sp</strain>
    </source>
</reference>
<protein>
    <submittedName>
        <fullName evidence="1">Kinase-like protein</fullName>
    </submittedName>
</protein>
<evidence type="ECO:0000313" key="2">
    <source>
        <dbReference type="Proteomes" id="UP000814033"/>
    </source>
</evidence>
<gene>
    <name evidence="1" type="ORF">FA95DRAFT_1557788</name>
</gene>
<dbReference type="Proteomes" id="UP000814033">
    <property type="component" value="Unassembled WGS sequence"/>
</dbReference>
<accession>A0ACB8RY21</accession>
<keyword evidence="2" id="KW-1185">Reference proteome</keyword>
<evidence type="ECO:0000313" key="1">
    <source>
        <dbReference type="EMBL" id="KAI0048702.1"/>
    </source>
</evidence>
<sequence length="451" mass="50246">MSHSSTSSGASVMTALIASLDDTTIQDFAVTARRDYLRRHNPGNGAAVHADLSCTVATPPASGSSNIVYTLEFSDGAKWVLRIPFEEWSDAQAHRMRLDIVAQQYILSHTSIPIPRIYSYDCTSDNALGHPYMLMAFVHGTRLVDVWNDPTWWTGERTKARLLNSYARHMVELARLEFDAIGCLDKVEPDGPHFIAPFPTTSPGPFKSAHTYISTVLNEELRTHHDPFLAALHIFLNSLLERQYDGAPFILRHPDPDSQNVFVDETGEVSGLIDWDNVQIRPRQLGALAFPAWLTVDWDPIAYFMYADEPHCDTREDLHMYRNMYVDGIAKASDGALSAVTRNSHIICSIMMAICNEYTRQDVVYHLGTYMFGSAWLTIELVEGMKGSAWFNRDPDAIAEVKESDKNRLAPEEYDLRTADGSNESDGEDVEADSSNDSNESNGSGGAEVAI</sequence>
<name>A0ACB8RY21_9AGAM</name>
<dbReference type="EMBL" id="MU275883">
    <property type="protein sequence ID" value="KAI0048702.1"/>
    <property type="molecule type" value="Genomic_DNA"/>
</dbReference>